<feature type="transmembrane region" description="Helical" evidence="7">
    <location>
        <begin position="293"/>
        <end position="317"/>
    </location>
</feature>
<comment type="similarity">
    <text evidence="7">Belongs to the binding-protein-dependent transport system permease family.</text>
</comment>
<evidence type="ECO:0000259" key="8">
    <source>
        <dbReference type="PROSITE" id="PS50928"/>
    </source>
</evidence>
<dbReference type="PANTHER" id="PTHR43163">
    <property type="entry name" value="DIPEPTIDE TRANSPORT SYSTEM PERMEASE PROTEIN DPPB-RELATED"/>
    <property type="match status" value="1"/>
</dbReference>
<evidence type="ECO:0000256" key="1">
    <source>
        <dbReference type="ARBA" id="ARBA00004651"/>
    </source>
</evidence>
<feature type="transmembrane region" description="Helical" evidence="7">
    <location>
        <begin position="248"/>
        <end position="270"/>
    </location>
</feature>
<dbReference type="Proteomes" id="UP000636793">
    <property type="component" value="Unassembled WGS sequence"/>
</dbReference>
<dbReference type="PANTHER" id="PTHR43163:SF9">
    <property type="entry name" value="ABC TRANSPORTER PERMEASE PROTEIN"/>
    <property type="match status" value="1"/>
</dbReference>
<dbReference type="Pfam" id="PF00528">
    <property type="entry name" value="BPD_transp_1"/>
    <property type="match status" value="1"/>
</dbReference>
<dbReference type="InterPro" id="IPR035906">
    <property type="entry name" value="MetI-like_sf"/>
</dbReference>
<evidence type="ECO:0000256" key="5">
    <source>
        <dbReference type="ARBA" id="ARBA00022989"/>
    </source>
</evidence>
<evidence type="ECO:0000313" key="10">
    <source>
        <dbReference type="Proteomes" id="UP000636793"/>
    </source>
</evidence>
<feature type="transmembrane region" description="Helical" evidence="7">
    <location>
        <begin position="192"/>
        <end position="212"/>
    </location>
</feature>
<reference evidence="9" key="2">
    <citation type="submission" date="2020-09" db="EMBL/GenBank/DDBJ databases">
        <authorList>
            <person name="Sun Q."/>
            <person name="Zhou Y."/>
        </authorList>
    </citation>
    <scope>NUCLEOTIDE SEQUENCE</scope>
    <source>
        <strain evidence="9">CGMCC 1.15085</strain>
    </source>
</reference>
<sequence length="328" mass="35263">MTSYIARRLVVSLLVLLAISFCVFMLFYSGPSDPARVMCGKPCQPERLTQVKHFMGTDKNAFVQWLDFLKGLFVGRTYGTGAEAAHCSAPCFGFSFDQRQSVTNLIWSRLPVTASLALGGAAVSLLVGMTLGPLAAIFRGRWPDALVRGGSLFLVATPAYLLGLLGILLFGFQLNVVPVSGYVALTDSPVDWAWHLVLPWCVIGLINAAGYARFARNQMLDELGSDHLLAQRATGAPKRTVRRAARRGVWVPITTLFGLDLAMLLSGSIFTERVFSMHGIGDLLIGGVSSHDLGIVVGTALFGAALIIVGNLVVDIVQGSIDPRVRRG</sequence>
<keyword evidence="5 7" id="KW-1133">Transmembrane helix</keyword>
<organism evidence="9 10">
    <name type="scientific">Flexivirga endophytica</name>
    <dbReference type="NCBI Taxonomy" id="1849103"/>
    <lineage>
        <taxon>Bacteria</taxon>
        <taxon>Bacillati</taxon>
        <taxon>Actinomycetota</taxon>
        <taxon>Actinomycetes</taxon>
        <taxon>Micrococcales</taxon>
        <taxon>Dermacoccaceae</taxon>
        <taxon>Flexivirga</taxon>
    </lineage>
</organism>
<evidence type="ECO:0000256" key="3">
    <source>
        <dbReference type="ARBA" id="ARBA00022475"/>
    </source>
</evidence>
<evidence type="ECO:0000313" key="9">
    <source>
        <dbReference type="EMBL" id="GGB27780.1"/>
    </source>
</evidence>
<evidence type="ECO:0000256" key="6">
    <source>
        <dbReference type="ARBA" id="ARBA00023136"/>
    </source>
</evidence>
<dbReference type="GO" id="GO:0055085">
    <property type="term" value="P:transmembrane transport"/>
    <property type="evidence" value="ECO:0007669"/>
    <property type="project" value="InterPro"/>
</dbReference>
<feature type="transmembrane region" description="Helical" evidence="7">
    <location>
        <begin position="150"/>
        <end position="172"/>
    </location>
</feature>
<reference evidence="9" key="1">
    <citation type="journal article" date="2014" name="Int. J. Syst. Evol. Microbiol.">
        <title>Complete genome sequence of Corynebacterium casei LMG S-19264T (=DSM 44701T), isolated from a smear-ripened cheese.</title>
        <authorList>
            <consortium name="US DOE Joint Genome Institute (JGI-PGF)"/>
            <person name="Walter F."/>
            <person name="Albersmeier A."/>
            <person name="Kalinowski J."/>
            <person name="Ruckert C."/>
        </authorList>
    </citation>
    <scope>NUCLEOTIDE SEQUENCE</scope>
    <source>
        <strain evidence="9">CGMCC 1.15085</strain>
    </source>
</reference>
<evidence type="ECO:0000256" key="4">
    <source>
        <dbReference type="ARBA" id="ARBA00022692"/>
    </source>
</evidence>
<dbReference type="RefSeq" id="WP_188836647.1">
    <property type="nucleotide sequence ID" value="NZ_BMHI01000003.1"/>
</dbReference>
<dbReference type="EMBL" id="BMHI01000003">
    <property type="protein sequence ID" value="GGB27780.1"/>
    <property type="molecule type" value="Genomic_DNA"/>
</dbReference>
<dbReference type="SUPFAM" id="SSF161098">
    <property type="entry name" value="MetI-like"/>
    <property type="match status" value="1"/>
</dbReference>
<dbReference type="InterPro" id="IPR000515">
    <property type="entry name" value="MetI-like"/>
</dbReference>
<comment type="subcellular location">
    <subcellularLocation>
        <location evidence="1 7">Cell membrane</location>
        <topology evidence="1 7">Multi-pass membrane protein</topology>
    </subcellularLocation>
</comment>
<name>A0A916WRJ0_9MICO</name>
<feature type="domain" description="ABC transmembrane type-1" evidence="8">
    <location>
        <begin position="110"/>
        <end position="318"/>
    </location>
</feature>
<evidence type="ECO:0000256" key="7">
    <source>
        <dbReference type="RuleBase" id="RU363032"/>
    </source>
</evidence>
<dbReference type="InterPro" id="IPR045621">
    <property type="entry name" value="BPD_transp_1_N"/>
</dbReference>
<feature type="transmembrane region" description="Helical" evidence="7">
    <location>
        <begin position="9"/>
        <end position="28"/>
    </location>
</feature>
<keyword evidence="3" id="KW-1003">Cell membrane</keyword>
<gene>
    <name evidence="9" type="primary">oppB</name>
    <name evidence="9" type="ORF">GCM10011492_17510</name>
</gene>
<keyword evidence="2 7" id="KW-0813">Transport</keyword>
<dbReference type="AlphaFoldDB" id="A0A916WRJ0"/>
<protein>
    <submittedName>
        <fullName evidence="9">Peptide ABC transporter permease</fullName>
    </submittedName>
</protein>
<keyword evidence="10" id="KW-1185">Reference proteome</keyword>
<accession>A0A916WRJ0</accession>
<keyword evidence="6 7" id="KW-0472">Membrane</keyword>
<proteinExistence type="inferred from homology"/>
<dbReference type="Pfam" id="PF19300">
    <property type="entry name" value="BPD_transp_1_N"/>
    <property type="match status" value="1"/>
</dbReference>
<dbReference type="Gene3D" id="1.10.3720.10">
    <property type="entry name" value="MetI-like"/>
    <property type="match status" value="1"/>
</dbReference>
<evidence type="ECO:0000256" key="2">
    <source>
        <dbReference type="ARBA" id="ARBA00022448"/>
    </source>
</evidence>
<feature type="transmembrane region" description="Helical" evidence="7">
    <location>
        <begin position="116"/>
        <end position="138"/>
    </location>
</feature>
<dbReference type="PROSITE" id="PS50928">
    <property type="entry name" value="ABC_TM1"/>
    <property type="match status" value="1"/>
</dbReference>
<dbReference type="GO" id="GO:0005886">
    <property type="term" value="C:plasma membrane"/>
    <property type="evidence" value="ECO:0007669"/>
    <property type="project" value="UniProtKB-SubCell"/>
</dbReference>
<dbReference type="CDD" id="cd06261">
    <property type="entry name" value="TM_PBP2"/>
    <property type="match status" value="1"/>
</dbReference>
<comment type="caution">
    <text evidence="9">The sequence shown here is derived from an EMBL/GenBank/DDBJ whole genome shotgun (WGS) entry which is preliminary data.</text>
</comment>
<keyword evidence="4 7" id="KW-0812">Transmembrane</keyword>